<gene>
    <name evidence="1" type="ORF">PBLR_10774</name>
</gene>
<dbReference type="EMBL" id="LS992241">
    <property type="protein sequence ID" value="SYX82352.1"/>
    <property type="molecule type" value="Genomic_DNA"/>
</dbReference>
<reference evidence="2" key="1">
    <citation type="submission" date="2018-08" db="EMBL/GenBank/DDBJ databases">
        <authorList>
            <person name="Chevrot R."/>
        </authorList>
    </citation>
    <scope>NUCLEOTIDE SEQUENCE [LARGE SCALE GENOMIC DNA]</scope>
</reference>
<evidence type="ECO:0000313" key="1">
    <source>
        <dbReference type="EMBL" id="SYX82352.1"/>
    </source>
</evidence>
<proteinExistence type="predicted"/>
<organism evidence="1 2">
    <name type="scientific">Paenibacillus alvei</name>
    <name type="common">Bacillus alvei</name>
    <dbReference type="NCBI Taxonomy" id="44250"/>
    <lineage>
        <taxon>Bacteria</taxon>
        <taxon>Bacillati</taxon>
        <taxon>Bacillota</taxon>
        <taxon>Bacilli</taxon>
        <taxon>Bacillales</taxon>
        <taxon>Paenibacillaceae</taxon>
        <taxon>Paenibacillus</taxon>
    </lineage>
</organism>
<dbReference type="Proteomes" id="UP000304148">
    <property type="component" value="Chromosome"/>
</dbReference>
<name>A0A383R6Z9_PAEAL</name>
<evidence type="ECO:0000313" key="2">
    <source>
        <dbReference type="Proteomes" id="UP000304148"/>
    </source>
</evidence>
<dbReference type="AlphaFoldDB" id="A0A383R6Z9"/>
<accession>A0A383R6Z9</accession>
<protein>
    <submittedName>
        <fullName evidence="1">Uncharacterized protein</fullName>
    </submittedName>
</protein>
<sequence>MSARCPILIPRSEIIMALDWRLPNQYLMIYRNGFILPFDLMVRNQSDRSVQQGSTDMKLLVLRYQCVDLAIVLSTWSLPAFLHKFSWTIHCYRPVCLLILALRMKYCQSFCCTNLTFDVPNPIDHLCC</sequence>